<sequence length="269" mass="31012">MAISVSTVNEVLATPNEHGIENGGWLSDQQEQRIEPVPKNDFPHQQYPRWIGHKFEPDGRVLPFPGHTIICHLPQNSSLYDCLLLLHNDLQRQDFAACYVLLPPSSWHMTVYEGVSDQIRKRTCWPGDCALDAPLESCTTMVREKLASFDLRSEPPFRMTIAGWEPLEDGIALKIVPASLDEERRLRGLRDRLSKLLRMRHPGHDTYSFHVSLAYMLRFLGQQDHQAISAFLQSYLKKLPKTFELGAPEFCIFDDMFAFQRELYLKKQS</sequence>
<proteinExistence type="predicted"/>
<dbReference type="InterPro" id="IPR009097">
    <property type="entry name" value="Cyclic_Pdiesterase"/>
</dbReference>
<dbReference type="Gene3D" id="3.90.1140.10">
    <property type="entry name" value="Cyclic phosphodiesterase"/>
    <property type="match status" value="1"/>
</dbReference>
<dbReference type="InterPro" id="IPR015069">
    <property type="entry name" value="2H-PEstase_DUF1868"/>
</dbReference>
<keyword evidence="3" id="KW-1185">Reference proteome</keyword>
<dbReference type="EMBL" id="JAVRRF010000018">
    <property type="protein sequence ID" value="KAK5056426.1"/>
    <property type="molecule type" value="Genomic_DNA"/>
</dbReference>
<evidence type="ECO:0000259" key="1">
    <source>
        <dbReference type="Pfam" id="PF08975"/>
    </source>
</evidence>
<feature type="domain" description="DUF1868" evidence="1">
    <location>
        <begin position="54"/>
        <end position="166"/>
    </location>
</feature>
<protein>
    <recommendedName>
        <fullName evidence="1">DUF1868 domain-containing protein</fullName>
    </recommendedName>
</protein>
<evidence type="ECO:0000313" key="3">
    <source>
        <dbReference type="Proteomes" id="UP001345691"/>
    </source>
</evidence>
<evidence type="ECO:0000313" key="2">
    <source>
        <dbReference type="EMBL" id="KAK5056426.1"/>
    </source>
</evidence>
<comment type="caution">
    <text evidence="2">The sequence shown here is derived from an EMBL/GenBank/DDBJ whole genome shotgun (WGS) entry which is preliminary data.</text>
</comment>
<dbReference type="SUPFAM" id="SSF55144">
    <property type="entry name" value="LigT-like"/>
    <property type="match status" value="1"/>
</dbReference>
<gene>
    <name evidence="2" type="ORF">LTR69_007967</name>
</gene>
<dbReference type="Pfam" id="PF08975">
    <property type="entry name" value="2H-phosphodiest"/>
    <property type="match status" value="1"/>
</dbReference>
<accession>A0ABR0J6N5</accession>
<organism evidence="2 3">
    <name type="scientific">Exophiala sideris</name>
    <dbReference type="NCBI Taxonomy" id="1016849"/>
    <lineage>
        <taxon>Eukaryota</taxon>
        <taxon>Fungi</taxon>
        <taxon>Dikarya</taxon>
        <taxon>Ascomycota</taxon>
        <taxon>Pezizomycotina</taxon>
        <taxon>Eurotiomycetes</taxon>
        <taxon>Chaetothyriomycetidae</taxon>
        <taxon>Chaetothyriales</taxon>
        <taxon>Herpotrichiellaceae</taxon>
        <taxon>Exophiala</taxon>
    </lineage>
</organism>
<name>A0ABR0J6N5_9EURO</name>
<dbReference type="Proteomes" id="UP001345691">
    <property type="component" value="Unassembled WGS sequence"/>
</dbReference>
<reference evidence="2 3" key="1">
    <citation type="submission" date="2023-08" db="EMBL/GenBank/DDBJ databases">
        <title>Black Yeasts Isolated from many extreme environments.</title>
        <authorList>
            <person name="Coleine C."/>
            <person name="Stajich J.E."/>
            <person name="Selbmann L."/>
        </authorList>
    </citation>
    <scope>NUCLEOTIDE SEQUENCE [LARGE SCALE GENOMIC DNA]</scope>
    <source>
        <strain evidence="2 3">CCFEE 6328</strain>
    </source>
</reference>